<comment type="caution">
    <text evidence="9">The sequence shown here is derived from an EMBL/GenBank/DDBJ whole genome shotgun (WGS) entry which is preliminary data.</text>
</comment>
<protein>
    <submittedName>
        <fullName evidence="9">RING finger and CHY zinc finger domain-containing protein 1</fullName>
    </submittedName>
</protein>
<dbReference type="PROSITE" id="PS51266">
    <property type="entry name" value="ZF_CHY"/>
    <property type="match status" value="1"/>
</dbReference>
<evidence type="ECO:0000256" key="1">
    <source>
        <dbReference type="ARBA" id="ARBA00022723"/>
    </source>
</evidence>
<gene>
    <name evidence="9" type="primary">Rchy1_1</name>
    <name evidence="9" type="ORF">FJT64_006656</name>
</gene>
<dbReference type="PROSITE" id="PS51270">
    <property type="entry name" value="ZF_CTCHY"/>
    <property type="match status" value="1"/>
</dbReference>
<feature type="region of interest" description="Disordered" evidence="5">
    <location>
        <begin position="301"/>
        <end position="343"/>
    </location>
</feature>
<dbReference type="AlphaFoldDB" id="A0A6A4VWR5"/>
<dbReference type="PROSITE" id="PS50089">
    <property type="entry name" value="ZF_RING_2"/>
    <property type="match status" value="1"/>
</dbReference>
<feature type="compositionally biased region" description="Basic and acidic residues" evidence="5">
    <location>
        <begin position="9"/>
        <end position="20"/>
    </location>
</feature>
<dbReference type="EMBL" id="VIIS01001593">
    <property type="protein sequence ID" value="KAF0295850.1"/>
    <property type="molecule type" value="Genomic_DNA"/>
</dbReference>
<keyword evidence="2 4" id="KW-0863">Zinc-finger</keyword>
<evidence type="ECO:0000256" key="4">
    <source>
        <dbReference type="PROSITE-ProRule" id="PRU00601"/>
    </source>
</evidence>
<dbReference type="SUPFAM" id="SSF161245">
    <property type="entry name" value="Zinc hairpin stack"/>
    <property type="match status" value="1"/>
</dbReference>
<dbReference type="GO" id="GO:0005634">
    <property type="term" value="C:nucleus"/>
    <property type="evidence" value="ECO:0007669"/>
    <property type="project" value="TreeGrafter"/>
</dbReference>
<dbReference type="SUPFAM" id="SSF57850">
    <property type="entry name" value="RING/U-box"/>
    <property type="match status" value="1"/>
</dbReference>
<evidence type="ECO:0000259" key="7">
    <source>
        <dbReference type="PROSITE" id="PS51266"/>
    </source>
</evidence>
<dbReference type="Pfam" id="PF05495">
    <property type="entry name" value="zf-CHY"/>
    <property type="match status" value="1"/>
</dbReference>
<evidence type="ECO:0000256" key="2">
    <source>
        <dbReference type="ARBA" id="ARBA00022771"/>
    </source>
</evidence>
<dbReference type="GO" id="GO:0016567">
    <property type="term" value="P:protein ubiquitination"/>
    <property type="evidence" value="ECO:0007669"/>
    <property type="project" value="TreeGrafter"/>
</dbReference>
<dbReference type="GO" id="GO:0006511">
    <property type="term" value="P:ubiquitin-dependent protein catabolic process"/>
    <property type="evidence" value="ECO:0007669"/>
    <property type="project" value="TreeGrafter"/>
</dbReference>
<evidence type="ECO:0000256" key="3">
    <source>
        <dbReference type="ARBA" id="ARBA00022833"/>
    </source>
</evidence>
<dbReference type="SUPFAM" id="SSF161219">
    <property type="entry name" value="CHY zinc finger-like"/>
    <property type="match status" value="1"/>
</dbReference>
<keyword evidence="1" id="KW-0479">Metal-binding</keyword>
<dbReference type="InterPro" id="IPR039512">
    <property type="entry name" value="RCHY1_zinc-ribbon"/>
</dbReference>
<accession>A0A6A4VWR5</accession>
<organism evidence="9 10">
    <name type="scientific">Amphibalanus amphitrite</name>
    <name type="common">Striped barnacle</name>
    <name type="synonym">Balanus amphitrite</name>
    <dbReference type="NCBI Taxonomy" id="1232801"/>
    <lineage>
        <taxon>Eukaryota</taxon>
        <taxon>Metazoa</taxon>
        <taxon>Ecdysozoa</taxon>
        <taxon>Arthropoda</taxon>
        <taxon>Crustacea</taxon>
        <taxon>Multicrustacea</taxon>
        <taxon>Cirripedia</taxon>
        <taxon>Thoracica</taxon>
        <taxon>Thoracicalcarea</taxon>
        <taxon>Balanomorpha</taxon>
        <taxon>Balanoidea</taxon>
        <taxon>Balanidae</taxon>
        <taxon>Amphibalaninae</taxon>
        <taxon>Amphibalanus</taxon>
    </lineage>
</organism>
<evidence type="ECO:0000313" key="10">
    <source>
        <dbReference type="Proteomes" id="UP000440578"/>
    </source>
</evidence>
<feature type="domain" description="RING-type" evidence="6">
    <location>
        <begin position="182"/>
        <end position="225"/>
    </location>
</feature>
<dbReference type="OrthoDB" id="411372at2759"/>
<evidence type="ECO:0000259" key="6">
    <source>
        <dbReference type="PROSITE" id="PS50089"/>
    </source>
</evidence>
<dbReference type="Gene3D" id="3.30.40.10">
    <property type="entry name" value="Zinc/RING finger domain, C3HC4 (zinc finger)"/>
    <property type="match status" value="1"/>
</dbReference>
<dbReference type="InterPro" id="IPR001841">
    <property type="entry name" value="Znf_RING"/>
</dbReference>
<keyword evidence="3" id="KW-0862">Zinc</keyword>
<dbReference type="InterPro" id="IPR037274">
    <property type="entry name" value="Znf_CHY_sf"/>
</dbReference>
<dbReference type="CDD" id="cd16464">
    <property type="entry name" value="RING-H2_Pirh2-like"/>
    <property type="match status" value="1"/>
</dbReference>
<feature type="domain" description="CHY-type" evidence="7">
    <location>
        <begin position="49"/>
        <end position="116"/>
    </location>
</feature>
<evidence type="ECO:0000313" key="9">
    <source>
        <dbReference type="EMBL" id="KAF0295850.1"/>
    </source>
</evidence>
<dbReference type="Gene3D" id="2.20.28.10">
    <property type="match status" value="1"/>
</dbReference>
<proteinExistence type="predicted"/>
<keyword evidence="10" id="KW-1185">Reference proteome</keyword>
<dbReference type="InterPro" id="IPR008913">
    <property type="entry name" value="Znf_CHY"/>
</dbReference>
<feature type="region of interest" description="Disordered" evidence="5">
    <location>
        <begin position="1"/>
        <end position="50"/>
    </location>
</feature>
<dbReference type="GO" id="GO:0008270">
    <property type="term" value="F:zinc ion binding"/>
    <property type="evidence" value="ECO:0007669"/>
    <property type="project" value="UniProtKB-KW"/>
</dbReference>
<dbReference type="PANTHER" id="PTHR21319:SF53">
    <property type="entry name" value="RING FINGER AND CHY ZINC FINGER DOMAIN-CONTAINING PROTEIN 1"/>
    <property type="match status" value="1"/>
</dbReference>
<reference evidence="9 10" key="1">
    <citation type="submission" date="2019-07" db="EMBL/GenBank/DDBJ databases">
        <title>Draft genome assembly of a fouling barnacle, Amphibalanus amphitrite (Darwin, 1854): The first reference genome for Thecostraca.</title>
        <authorList>
            <person name="Kim W."/>
        </authorList>
    </citation>
    <scope>NUCLEOTIDE SEQUENCE [LARGE SCALE GENOMIC DNA]</scope>
    <source>
        <strain evidence="9">SNU_AA5</strain>
        <tissue evidence="9">Soma without cirri and trophi</tissue>
    </source>
</reference>
<dbReference type="SMART" id="SM00184">
    <property type="entry name" value="RING"/>
    <property type="match status" value="1"/>
</dbReference>
<name>A0A6A4VWR5_AMPAM</name>
<evidence type="ECO:0000256" key="5">
    <source>
        <dbReference type="SAM" id="MobiDB-lite"/>
    </source>
</evidence>
<dbReference type="InterPro" id="IPR037275">
    <property type="entry name" value="Znf_CTCHY_sf"/>
</dbReference>
<dbReference type="PANTHER" id="PTHR21319">
    <property type="entry name" value="RING FINGER AND CHY ZINC FINGER DOMAIN-CONTAINING PROTEIN 1"/>
    <property type="match status" value="1"/>
</dbReference>
<sequence>MLKTPAAFQRRDSRAEDGKLGQRFVRRKKESRMEDDQSSDSSVEELPAGGSERYGCKHYRRKARLVAPCCDKVYPCRFCHDEVEDHQLDRKTVREVVCAACGHRQGILQTCTNCDIVLAQYFCAVCRLYDDEDKKQYHCGGCGICRVGGRDLFYHCDICDMCLPNNLRDNHKCVEKASRTNCAVCMEDIHTSRISSHIPPCGHMIHKPCFRMLVDRGYYACPTCNVAMFKMDSVWSKLDQEVAETQMPERYQNCYAKILCNDCQTKSVAPFHIIGLKCGGCGSYNTARGDGPLYKRNAKGELVPFSELDDDDGEPEPVVQPPPAAPAAAPAPADEPADAEEQH</sequence>
<dbReference type="GO" id="GO:0061630">
    <property type="term" value="F:ubiquitin protein ligase activity"/>
    <property type="evidence" value="ECO:0007669"/>
    <property type="project" value="TreeGrafter"/>
</dbReference>
<dbReference type="Pfam" id="PF14599">
    <property type="entry name" value="zinc_ribbon_6"/>
    <property type="match status" value="1"/>
</dbReference>
<dbReference type="Pfam" id="PF13639">
    <property type="entry name" value="zf-RING_2"/>
    <property type="match status" value="1"/>
</dbReference>
<feature type="domain" description="CTCHY-type" evidence="8">
    <location>
        <begin position="118"/>
        <end position="181"/>
    </location>
</feature>
<dbReference type="Proteomes" id="UP000440578">
    <property type="component" value="Unassembled WGS sequence"/>
</dbReference>
<evidence type="ECO:0000259" key="8">
    <source>
        <dbReference type="PROSITE" id="PS51270"/>
    </source>
</evidence>
<dbReference type="InterPro" id="IPR013083">
    <property type="entry name" value="Znf_RING/FYVE/PHD"/>
</dbReference>
<dbReference type="InterPro" id="IPR017921">
    <property type="entry name" value="Znf_CTCHY"/>
</dbReference>